<evidence type="ECO:0000256" key="7">
    <source>
        <dbReference type="ARBA" id="ARBA00023136"/>
    </source>
</evidence>
<comment type="subcellular location">
    <subcellularLocation>
        <location evidence="1 8">Cell membrane</location>
        <topology evidence="1 8">Multi-pass membrane protein</topology>
    </subcellularLocation>
</comment>
<comment type="caution">
    <text evidence="9">The sequence shown here is derived from an EMBL/GenBank/DDBJ whole genome shotgun (WGS) entry which is preliminary data.</text>
</comment>
<dbReference type="InterPro" id="IPR002781">
    <property type="entry name" value="TM_pro_TauE-like"/>
</dbReference>
<dbReference type="InterPro" id="IPR052017">
    <property type="entry name" value="TSUP"/>
</dbReference>
<protein>
    <recommendedName>
        <fullName evidence="8">Probable membrane transporter protein</fullName>
    </recommendedName>
</protein>
<evidence type="ECO:0000256" key="4">
    <source>
        <dbReference type="ARBA" id="ARBA00022475"/>
    </source>
</evidence>
<feature type="transmembrane region" description="Helical" evidence="8">
    <location>
        <begin position="194"/>
        <end position="214"/>
    </location>
</feature>
<evidence type="ECO:0000256" key="8">
    <source>
        <dbReference type="RuleBase" id="RU363041"/>
    </source>
</evidence>
<feature type="transmembrane region" description="Helical" evidence="8">
    <location>
        <begin position="168"/>
        <end position="188"/>
    </location>
</feature>
<dbReference type="Pfam" id="PF01925">
    <property type="entry name" value="TauE"/>
    <property type="match status" value="1"/>
</dbReference>
<dbReference type="EMBL" id="JWTB01000014">
    <property type="protein sequence ID" value="KIC67655.1"/>
    <property type="molecule type" value="Genomic_DNA"/>
</dbReference>
<feature type="transmembrane region" description="Helical" evidence="8">
    <location>
        <begin position="70"/>
        <end position="92"/>
    </location>
</feature>
<dbReference type="Proteomes" id="UP000031196">
    <property type="component" value="Unassembled WGS sequence"/>
</dbReference>
<dbReference type="GO" id="GO:0005886">
    <property type="term" value="C:plasma membrane"/>
    <property type="evidence" value="ECO:0007669"/>
    <property type="project" value="UniProtKB-SubCell"/>
</dbReference>
<evidence type="ECO:0000256" key="6">
    <source>
        <dbReference type="ARBA" id="ARBA00022989"/>
    </source>
</evidence>
<feature type="transmembrane region" description="Helical" evidence="8">
    <location>
        <begin position="221"/>
        <end position="242"/>
    </location>
</feature>
<evidence type="ECO:0000256" key="1">
    <source>
        <dbReference type="ARBA" id="ARBA00004651"/>
    </source>
</evidence>
<keyword evidence="5 8" id="KW-0812">Transmembrane</keyword>
<accession>A0A0B4DT97</accession>
<evidence type="ECO:0000256" key="3">
    <source>
        <dbReference type="ARBA" id="ARBA00022448"/>
    </source>
</evidence>
<keyword evidence="4 8" id="KW-1003">Cell membrane</keyword>
<sequence>MLTTGLVLAAVVMGAGMQRVTGMGFALVAAPFLVLLLGPVEGVVLVNVCGAVTAGAIIFRVVRDIDWKRYAALAASALLGIIPAAVLIRLIPAPVLEISIGVILAVGLTVLLVLKSATLPARRRYLVTAGGLSGFMNTAAGVGGPAVSMYSIATRWQHRSFAATMQPYFFTIGTFSLVSKAITAPATFPVLPLAMWLAVAGACLAGLVLGDLAAKHVPARAAQILLIVLAYLGAAATIIRGVSDAVG</sequence>
<keyword evidence="6 8" id="KW-1133">Transmembrane helix</keyword>
<name>A0A0B4DT97_PSEPS</name>
<evidence type="ECO:0000313" key="10">
    <source>
        <dbReference type="Proteomes" id="UP000031196"/>
    </source>
</evidence>
<organism evidence="9 10">
    <name type="scientific">Pseudarthrobacter phenanthrenivorans</name>
    <name type="common">Arthrobacter phenanthrenivorans</name>
    <dbReference type="NCBI Taxonomy" id="361575"/>
    <lineage>
        <taxon>Bacteria</taxon>
        <taxon>Bacillati</taxon>
        <taxon>Actinomycetota</taxon>
        <taxon>Actinomycetes</taxon>
        <taxon>Micrococcales</taxon>
        <taxon>Micrococcaceae</taxon>
        <taxon>Pseudarthrobacter</taxon>
    </lineage>
</organism>
<gene>
    <name evidence="9" type="ORF">RM50_08375</name>
</gene>
<proteinExistence type="inferred from homology"/>
<evidence type="ECO:0000256" key="2">
    <source>
        <dbReference type="ARBA" id="ARBA00009142"/>
    </source>
</evidence>
<comment type="similarity">
    <text evidence="2 8">Belongs to the 4-toluene sulfonate uptake permease (TSUP) (TC 2.A.102) family.</text>
</comment>
<feature type="transmembrane region" description="Helical" evidence="8">
    <location>
        <begin position="32"/>
        <end position="58"/>
    </location>
</feature>
<dbReference type="AlphaFoldDB" id="A0A0B4DT97"/>
<evidence type="ECO:0000256" key="5">
    <source>
        <dbReference type="ARBA" id="ARBA00022692"/>
    </source>
</evidence>
<feature type="transmembrane region" description="Helical" evidence="8">
    <location>
        <begin position="98"/>
        <end position="114"/>
    </location>
</feature>
<dbReference type="PANTHER" id="PTHR30269:SF37">
    <property type="entry name" value="MEMBRANE TRANSPORTER PROTEIN"/>
    <property type="match status" value="1"/>
</dbReference>
<dbReference type="RefSeq" id="WP_043451662.1">
    <property type="nucleotide sequence ID" value="NZ_JWTB01000014.1"/>
</dbReference>
<keyword evidence="7 8" id="KW-0472">Membrane</keyword>
<keyword evidence="3" id="KW-0813">Transport</keyword>
<evidence type="ECO:0000313" key="9">
    <source>
        <dbReference type="EMBL" id="KIC67655.1"/>
    </source>
</evidence>
<reference evidence="9 10" key="1">
    <citation type="submission" date="2014-12" db="EMBL/GenBank/DDBJ databases">
        <title>Genome sequencing of Arthrobacter phenanthrenivorans SWC37.</title>
        <authorList>
            <person name="Tan P.W."/>
            <person name="Chan K.-G."/>
        </authorList>
    </citation>
    <scope>NUCLEOTIDE SEQUENCE [LARGE SCALE GENOMIC DNA]</scope>
    <source>
        <strain evidence="9 10">SWC37</strain>
    </source>
</reference>
<dbReference type="OrthoDB" id="3872971at2"/>
<dbReference type="PANTHER" id="PTHR30269">
    <property type="entry name" value="TRANSMEMBRANE PROTEIN YFCA"/>
    <property type="match status" value="1"/>
</dbReference>